<dbReference type="SUPFAM" id="SSF55073">
    <property type="entry name" value="Nucleotide cyclase"/>
    <property type="match status" value="1"/>
</dbReference>
<dbReference type="NCBIfam" id="TIGR00254">
    <property type="entry name" value="GGDEF"/>
    <property type="match status" value="1"/>
</dbReference>
<accession>A0ABS8YJ82</accession>
<organism evidence="2 3">
    <name type="scientific">Paenibacillus profundus</name>
    <dbReference type="NCBI Taxonomy" id="1173085"/>
    <lineage>
        <taxon>Bacteria</taxon>
        <taxon>Bacillati</taxon>
        <taxon>Bacillota</taxon>
        <taxon>Bacilli</taxon>
        <taxon>Bacillales</taxon>
        <taxon>Paenibacillaceae</taxon>
        <taxon>Paenibacillus</taxon>
    </lineage>
</organism>
<name>A0ABS8YJ82_9BACL</name>
<protein>
    <submittedName>
        <fullName evidence="2">GGDEF domain-containing protein</fullName>
    </submittedName>
</protein>
<comment type="caution">
    <text evidence="2">The sequence shown here is derived from an EMBL/GenBank/DDBJ whole genome shotgun (WGS) entry which is preliminary data.</text>
</comment>
<evidence type="ECO:0000313" key="2">
    <source>
        <dbReference type="EMBL" id="MCE5170272.1"/>
    </source>
</evidence>
<dbReference type="InterPro" id="IPR000160">
    <property type="entry name" value="GGDEF_dom"/>
</dbReference>
<evidence type="ECO:0000259" key="1">
    <source>
        <dbReference type="PROSITE" id="PS50887"/>
    </source>
</evidence>
<dbReference type="Pfam" id="PF00990">
    <property type="entry name" value="GGDEF"/>
    <property type="match status" value="1"/>
</dbReference>
<dbReference type="EMBL" id="JAJNBZ010000009">
    <property type="protein sequence ID" value="MCE5170272.1"/>
    <property type="molecule type" value="Genomic_DNA"/>
</dbReference>
<dbReference type="InterPro" id="IPR043128">
    <property type="entry name" value="Rev_trsase/Diguanyl_cyclase"/>
</dbReference>
<sequence length="195" mass="22594">MSTIILFAFLGWRLGKRYDMAVHDSEKDALTDIYNRRYIMDAFPGLQNTADKRLEKLYIFLIDVDNFKSINDRLGHNIGDRILRQVARTLSSVVHRSGYVARWGGDEFLLIIPCTDESGMKLLQNHLQRTIHGCIDDKTVQVSCSFGHAVYPDEGEHLYDLISIADCRMYHHKKKLRHTTERITQTLIQLQSAKR</sequence>
<dbReference type="InterPro" id="IPR029787">
    <property type="entry name" value="Nucleotide_cyclase"/>
</dbReference>
<evidence type="ECO:0000313" key="3">
    <source>
        <dbReference type="Proteomes" id="UP001199916"/>
    </source>
</evidence>
<dbReference type="SMART" id="SM00267">
    <property type="entry name" value="GGDEF"/>
    <property type="match status" value="1"/>
</dbReference>
<dbReference type="PROSITE" id="PS50887">
    <property type="entry name" value="GGDEF"/>
    <property type="match status" value="1"/>
</dbReference>
<feature type="domain" description="GGDEF" evidence="1">
    <location>
        <begin position="55"/>
        <end position="185"/>
    </location>
</feature>
<keyword evidence="3" id="KW-1185">Reference proteome</keyword>
<dbReference type="Gene3D" id="3.30.70.270">
    <property type="match status" value="1"/>
</dbReference>
<dbReference type="InterPro" id="IPR050469">
    <property type="entry name" value="Diguanylate_Cyclase"/>
</dbReference>
<dbReference type="CDD" id="cd01949">
    <property type="entry name" value="GGDEF"/>
    <property type="match status" value="1"/>
</dbReference>
<dbReference type="Proteomes" id="UP001199916">
    <property type="component" value="Unassembled WGS sequence"/>
</dbReference>
<reference evidence="2 3" key="1">
    <citation type="submission" date="2021-11" db="EMBL/GenBank/DDBJ databases">
        <title>Draft genome sequence of Paenibacillus profundus YoMME, a new Gram-positive bacteria with exoelectrogenic properties.</title>
        <authorList>
            <person name="Hubenova Y."/>
            <person name="Hubenova E."/>
            <person name="Manasiev Y."/>
            <person name="Peykov S."/>
            <person name="Mitov M."/>
        </authorList>
    </citation>
    <scope>NUCLEOTIDE SEQUENCE [LARGE SCALE GENOMIC DNA]</scope>
    <source>
        <strain evidence="2 3">YoMME</strain>
    </source>
</reference>
<proteinExistence type="predicted"/>
<dbReference type="PANTHER" id="PTHR45138">
    <property type="entry name" value="REGULATORY COMPONENTS OF SENSORY TRANSDUCTION SYSTEM"/>
    <property type="match status" value="1"/>
</dbReference>
<gene>
    <name evidence="2" type="ORF">LQV63_13230</name>
</gene>
<dbReference type="PANTHER" id="PTHR45138:SF9">
    <property type="entry name" value="DIGUANYLATE CYCLASE DGCM-RELATED"/>
    <property type="match status" value="1"/>
</dbReference>